<evidence type="ECO:0008006" key="10">
    <source>
        <dbReference type="Google" id="ProtNLM"/>
    </source>
</evidence>
<dbReference type="PANTHER" id="PTHR11999:SF70">
    <property type="entry name" value="MIP05841P"/>
    <property type="match status" value="1"/>
</dbReference>
<dbReference type="Pfam" id="PF00282">
    <property type="entry name" value="Pyridoxal_deC"/>
    <property type="match status" value="1"/>
</dbReference>
<accession>A0AAF0DX42</accession>
<evidence type="ECO:0000313" key="9">
    <source>
        <dbReference type="Proteomes" id="UP001214603"/>
    </source>
</evidence>
<dbReference type="PRINTS" id="PR00800">
    <property type="entry name" value="YHDCRBOXLASE"/>
</dbReference>
<evidence type="ECO:0000256" key="3">
    <source>
        <dbReference type="ARBA" id="ARBA00022793"/>
    </source>
</evidence>
<dbReference type="GO" id="GO:0006520">
    <property type="term" value="P:amino acid metabolic process"/>
    <property type="evidence" value="ECO:0007669"/>
    <property type="project" value="InterPro"/>
</dbReference>
<name>A0AAF0DX42_9BASI</name>
<protein>
    <recommendedName>
        <fullName evidence="10">Aromatic-L-amino-acid decarboxylase</fullName>
    </recommendedName>
</protein>
<dbReference type="EMBL" id="CP119934">
    <property type="protein sequence ID" value="WFD02183.1"/>
    <property type="molecule type" value="Genomic_DNA"/>
</dbReference>
<keyword evidence="4 6" id="KW-0663">Pyridoxal phosphate</keyword>
<dbReference type="PANTHER" id="PTHR11999">
    <property type="entry name" value="GROUP II PYRIDOXAL-5-PHOSPHATE DECARBOXYLASE"/>
    <property type="match status" value="1"/>
</dbReference>
<dbReference type="InterPro" id="IPR015422">
    <property type="entry name" value="PyrdxlP-dep_Trfase_small"/>
</dbReference>
<keyword evidence="5 7" id="KW-0456">Lyase</keyword>
<evidence type="ECO:0000256" key="2">
    <source>
        <dbReference type="ARBA" id="ARBA00009533"/>
    </source>
</evidence>
<gene>
    <name evidence="8" type="ORF">MOBT1_000864</name>
</gene>
<dbReference type="GO" id="GO:0019752">
    <property type="term" value="P:carboxylic acid metabolic process"/>
    <property type="evidence" value="ECO:0007669"/>
    <property type="project" value="InterPro"/>
</dbReference>
<evidence type="ECO:0000256" key="4">
    <source>
        <dbReference type="ARBA" id="ARBA00022898"/>
    </source>
</evidence>
<dbReference type="GO" id="GO:0005737">
    <property type="term" value="C:cytoplasm"/>
    <property type="evidence" value="ECO:0007669"/>
    <property type="project" value="TreeGrafter"/>
</dbReference>
<keyword evidence="3" id="KW-0210">Decarboxylase</keyword>
<comment type="similarity">
    <text evidence="2 7">Belongs to the group II decarboxylase family.</text>
</comment>
<reference evidence="8" key="1">
    <citation type="submission" date="2023-03" db="EMBL/GenBank/DDBJ databases">
        <title>Mating type loci evolution in Malassezia.</title>
        <authorList>
            <person name="Coelho M.A."/>
        </authorList>
    </citation>
    <scope>NUCLEOTIDE SEQUENCE</scope>
    <source>
        <strain evidence="8">CBS 7876</strain>
    </source>
</reference>
<dbReference type="Gene3D" id="1.20.1340.10">
    <property type="entry name" value="dopa decarboxylase, N-terminal domain"/>
    <property type="match status" value="1"/>
</dbReference>
<organism evidence="8 9">
    <name type="scientific">Malassezia obtusa</name>
    <dbReference type="NCBI Taxonomy" id="76774"/>
    <lineage>
        <taxon>Eukaryota</taxon>
        <taxon>Fungi</taxon>
        <taxon>Dikarya</taxon>
        <taxon>Basidiomycota</taxon>
        <taxon>Ustilaginomycotina</taxon>
        <taxon>Malasseziomycetes</taxon>
        <taxon>Malasseziales</taxon>
        <taxon>Malasseziaceae</taxon>
        <taxon>Malassezia</taxon>
    </lineage>
</organism>
<sequence>MDLEAFRRAGHAAVDQICEYYATLDTRPVAAQVERGYLARALPDAAPASGESWDAIERDFAQHILPGMTHWQHPMFFGFFPSNATYEGILADMYTSALTNPGFNWNASPAVTELEFVVLDWLAKMMGLSSAFYSNDLSHGGGGVLLGGASEAALTVAIAARERALRALAEQHPESAADPVGWRASMLPKLVMYGTTQTHSIAAKAAMMLGLRFRALDVSRDDAYALRGASLRDAIAEDTARGRIPFLLVATYGTTNSCAIDRLDEIAEVTRSSPLLWLHVDAAYGGVTWSLPEDRPKALADAFNARFDSLSTNLHKWGLVQMECSPTFVRDRRDLANALSMTPDILKSKGMDPDALNDLRNLQIVLGRRFRALKVWFVLRSYGTHGFQEHLRRSIALAQLFAERLGTMPAFEIVNPPRWGLVMFRLRAPTPDADVDALNHALNDALLARNAELFLSPTVLPGVGYCERLVVGAPATTEAHIDRTLHILQECADAVLKN</sequence>
<feature type="modified residue" description="N6-(pyridoxal phosphate)lysine" evidence="6">
    <location>
        <position position="316"/>
    </location>
</feature>
<dbReference type="AlphaFoldDB" id="A0AAF0DX42"/>
<evidence type="ECO:0000313" key="8">
    <source>
        <dbReference type="EMBL" id="WFD02183.1"/>
    </source>
</evidence>
<dbReference type="GO" id="GO:0016831">
    <property type="term" value="F:carboxy-lyase activity"/>
    <property type="evidence" value="ECO:0007669"/>
    <property type="project" value="UniProtKB-KW"/>
</dbReference>
<dbReference type="InterPro" id="IPR002129">
    <property type="entry name" value="PyrdxlP-dep_de-COase"/>
</dbReference>
<evidence type="ECO:0000256" key="1">
    <source>
        <dbReference type="ARBA" id="ARBA00001933"/>
    </source>
</evidence>
<dbReference type="InterPro" id="IPR010977">
    <property type="entry name" value="Aromatic_deC"/>
</dbReference>
<evidence type="ECO:0000256" key="6">
    <source>
        <dbReference type="PIRSR" id="PIRSR602129-50"/>
    </source>
</evidence>
<dbReference type="Proteomes" id="UP001214603">
    <property type="component" value="Chromosome 1"/>
</dbReference>
<dbReference type="InterPro" id="IPR015421">
    <property type="entry name" value="PyrdxlP-dep_Trfase_major"/>
</dbReference>
<comment type="cofactor">
    <cofactor evidence="1 6 7">
        <name>pyridoxal 5'-phosphate</name>
        <dbReference type="ChEBI" id="CHEBI:597326"/>
    </cofactor>
</comment>
<dbReference type="GO" id="GO:0030170">
    <property type="term" value="F:pyridoxal phosphate binding"/>
    <property type="evidence" value="ECO:0007669"/>
    <property type="project" value="InterPro"/>
</dbReference>
<dbReference type="Gene3D" id="3.40.640.10">
    <property type="entry name" value="Type I PLP-dependent aspartate aminotransferase-like (Major domain)"/>
    <property type="match status" value="1"/>
</dbReference>
<dbReference type="Gene3D" id="3.90.1150.10">
    <property type="entry name" value="Aspartate Aminotransferase, domain 1"/>
    <property type="match status" value="1"/>
</dbReference>
<dbReference type="SUPFAM" id="SSF53383">
    <property type="entry name" value="PLP-dependent transferases"/>
    <property type="match status" value="1"/>
</dbReference>
<proteinExistence type="inferred from homology"/>
<evidence type="ECO:0000256" key="7">
    <source>
        <dbReference type="RuleBase" id="RU000382"/>
    </source>
</evidence>
<keyword evidence="9" id="KW-1185">Reference proteome</keyword>
<evidence type="ECO:0000256" key="5">
    <source>
        <dbReference type="ARBA" id="ARBA00023239"/>
    </source>
</evidence>
<dbReference type="InterPro" id="IPR015424">
    <property type="entry name" value="PyrdxlP-dep_Trfase"/>
</dbReference>